<evidence type="ECO:0000313" key="2">
    <source>
        <dbReference type="Proteomes" id="UP000323917"/>
    </source>
</evidence>
<reference evidence="1 2" key="1">
    <citation type="submission" date="2019-08" db="EMBL/GenBank/DDBJ databases">
        <title>Deep-cultivation of Planctomycetes and their phenomic and genomic characterization uncovers novel biology.</title>
        <authorList>
            <person name="Wiegand S."/>
            <person name="Jogler M."/>
            <person name="Boedeker C."/>
            <person name="Pinto D."/>
            <person name="Vollmers J."/>
            <person name="Rivas-Marin E."/>
            <person name="Kohn T."/>
            <person name="Peeters S.H."/>
            <person name="Heuer A."/>
            <person name="Rast P."/>
            <person name="Oberbeckmann S."/>
            <person name="Bunk B."/>
            <person name="Jeske O."/>
            <person name="Meyerdierks A."/>
            <person name="Storesund J.E."/>
            <person name="Kallscheuer N."/>
            <person name="Luecker S."/>
            <person name="Lage O.M."/>
            <person name="Pohl T."/>
            <person name="Merkel B.J."/>
            <person name="Hornburger P."/>
            <person name="Mueller R.-W."/>
            <person name="Bruemmer F."/>
            <person name="Labrenz M."/>
            <person name="Spormann A.M."/>
            <person name="Op den Camp H."/>
            <person name="Overmann J."/>
            <person name="Amann R."/>
            <person name="Jetten M.S.M."/>
            <person name="Mascher T."/>
            <person name="Medema M.H."/>
            <person name="Devos D.P."/>
            <person name="Kaster A.-K."/>
            <person name="Ovreas L."/>
            <person name="Rohde M."/>
            <person name="Galperin M.Y."/>
            <person name="Jogler C."/>
        </authorList>
    </citation>
    <scope>NUCLEOTIDE SEQUENCE [LARGE SCALE GENOMIC DNA]</scope>
    <source>
        <strain evidence="1 2">Pr1d</strain>
    </source>
</reference>
<gene>
    <name evidence="1" type="ORF">Pr1d_35750</name>
</gene>
<evidence type="ECO:0000313" key="1">
    <source>
        <dbReference type="EMBL" id="QEG36263.1"/>
    </source>
</evidence>
<protein>
    <submittedName>
        <fullName evidence="1">Uncharacterized protein</fullName>
    </submittedName>
</protein>
<accession>A0A5B9QQL9</accession>
<organism evidence="1 2">
    <name type="scientific">Bythopirellula goksoeyrii</name>
    <dbReference type="NCBI Taxonomy" id="1400387"/>
    <lineage>
        <taxon>Bacteria</taxon>
        <taxon>Pseudomonadati</taxon>
        <taxon>Planctomycetota</taxon>
        <taxon>Planctomycetia</taxon>
        <taxon>Pirellulales</taxon>
        <taxon>Lacipirellulaceae</taxon>
        <taxon>Bythopirellula</taxon>
    </lineage>
</organism>
<dbReference type="EMBL" id="CP042913">
    <property type="protein sequence ID" value="QEG36263.1"/>
    <property type="molecule type" value="Genomic_DNA"/>
</dbReference>
<dbReference type="AlphaFoldDB" id="A0A5B9QQL9"/>
<dbReference type="Proteomes" id="UP000323917">
    <property type="component" value="Chromosome"/>
</dbReference>
<proteinExistence type="predicted"/>
<name>A0A5B9QQL9_9BACT</name>
<keyword evidence="2" id="KW-1185">Reference proteome</keyword>
<dbReference type="KEGG" id="bgok:Pr1d_35750"/>
<sequence length="154" mass="17323" precursor="true">MMLAEIDSMVIGDYSTVFLTRLRRRFHQSMVQLAGISSSLLLSSPAITTWTMMSTARVSSGDSLTMLPTLPTRLLKREILMEMGTWMRMISLSGRITTGWISHRGRSTLITSLDVEPPIREKESIYDYVQSDCSLFDFHNAFATISQLSGKCCT</sequence>